<protein>
    <submittedName>
        <fullName evidence="2">Uncharacterized protein</fullName>
    </submittedName>
</protein>
<organism evidence="2 3">
    <name type="scientific">Polyporus arcularius HHB13444</name>
    <dbReference type="NCBI Taxonomy" id="1314778"/>
    <lineage>
        <taxon>Eukaryota</taxon>
        <taxon>Fungi</taxon>
        <taxon>Dikarya</taxon>
        <taxon>Basidiomycota</taxon>
        <taxon>Agaricomycotina</taxon>
        <taxon>Agaricomycetes</taxon>
        <taxon>Polyporales</taxon>
        <taxon>Polyporaceae</taxon>
        <taxon>Polyporus</taxon>
    </lineage>
</organism>
<keyword evidence="3" id="KW-1185">Reference proteome</keyword>
<dbReference type="EMBL" id="ML211307">
    <property type="protein sequence ID" value="TFK84580.1"/>
    <property type="molecule type" value="Genomic_DNA"/>
</dbReference>
<evidence type="ECO:0000313" key="2">
    <source>
        <dbReference type="EMBL" id="TFK84580.1"/>
    </source>
</evidence>
<dbReference type="InParanoid" id="A0A5C3P8N2"/>
<reference evidence="2 3" key="1">
    <citation type="journal article" date="2019" name="Nat. Ecol. Evol.">
        <title>Megaphylogeny resolves global patterns of mushroom evolution.</title>
        <authorList>
            <person name="Varga T."/>
            <person name="Krizsan K."/>
            <person name="Foldi C."/>
            <person name="Dima B."/>
            <person name="Sanchez-Garcia M."/>
            <person name="Sanchez-Ramirez S."/>
            <person name="Szollosi G.J."/>
            <person name="Szarkandi J.G."/>
            <person name="Papp V."/>
            <person name="Albert L."/>
            <person name="Andreopoulos W."/>
            <person name="Angelini C."/>
            <person name="Antonin V."/>
            <person name="Barry K.W."/>
            <person name="Bougher N.L."/>
            <person name="Buchanan P."/>
            <person name="Buyck B."/>
            <person name="Bense V."/>
            <person name="Catcheside P."/>
            <person name="Chovatia M."/>
            <person name="Cooper J."/>
            <person name="Damon W."/>
            <person name="Desjardin D."/>
            <person name="Finy P."/>
            <person name="Geml J."/>
            <person name="Haridas S."/>
            <person name="Hughes K."/>
            <person name="Justo A."/>
            <person name="Karasinski D."/>
            <person name="Kautmanova I."/>
            <person name="Kiss B."/>
            <person name="Kocsube S."/>
            <person name="Kotiranta H."/>
            <person name="LaButti K.M."/>
            <person name="Lechner B.E."/>
            <person name="Liimatainen K."/>
            <person name="Lipzen A."/>
            <person name="Lukacs Z."/>
            <person name="Mihaltcheva S."/>
            <person name="Morgado L.N."/>
            <person name="Niskanen T."/>
            <person name="Noordeloos M.E."/>
            <person name="Ohm R.A."/>
            <person name="Ortiz-Santana B."/>
            <person name="Ovrebo C."/>
            <person name="Racz N."/>
            <person name="Riley R."/>
            <person name="Savchenko A."/>
            <person name="Shiryaev A."/>
            <person name="Soop K."/>
            <person name="Spirin V."/>
            <person name="Szebenyi C."/>
            <person name="Tomsovsky M."/>
            <person name="Tulloss R.E."/>
            <person name="Uehling J."/>
            <person name="Grigoriev I.V."/>
            <person name="Vagvolgyi C."/>
            <person name="Papp T."/>
            <person name="Martin F.M."/>
            <person name="Miettinen O."/>
            <person name="Hibbett D.S."/>
            <person name="Nagy L.G."/>
        </authorList>
    </citation>
    <scope>NUCLEOTIDE SEQUENCE [LARGE SCALE GENOMIC DNA]</scope>
    <source>
        <strain evidence="2 3">HHB13444</strain>
    </source>
</reference>
<proteinExistence type="predicted"/>
<feature type="compositionally biased region" description="Pro residues" evidence="1">
    <location>
        <begin position="141"/>
        <end position="180"/>
    </location>
</feature>
<evidence type="ECO:0000313" key="3">
    <source>
        <dbReference type="Proteomes" id="UP000308197"/>
    </source>
</evidence>
<dbReference type="Proteomes" id="UP000308197">
    <property type="component" value="Unassembled WGS sequence"/>
</dbReference>
<evidence type="ECO:0000256" key="1">
    <source>
        <dbReference type="SAM" id="MobiDB-lite"/>
    </source>
</evidence>
<name>A0A5C3P8N2_9APHY</name>
<accession>A0A5C3P8N2</accession>
<sequence>MPTALDVPTNQAHAHPRKIPNLIRSVDSSLAAILLHCATVQESVQAVHHTVQVVNQYETARERTLADFRAHLDHQLAHTEVVLGRRLSAVEAQLAAQTDGGLRRRLCAVEAELAGLKSLLRSSLLGDLQPGASPLPYSLPSSPPSPSPASCPHLPQPSPLSPPPPSTSPPPITSTPPTIPTSPIAATRAHQAHGPSADWAILPSFRTSDVASSVPPSAVFTMSKARWDHDLAVSTIVPPE</sequence>
<dbReference type="AlphaFoldDB" id="A0A5C3P8N2"/>
<feature type="region of interest" description="Disordered" evidence="1">
    <location>
        <begin position="135"/>
        <end position="192"/>
    </location>
</feature>
<gene>
    <name evidence="2" type="ORF">K466DRAFT_601883</name>
</gene>